<dbReference type="InterPro" id="IPR036736">
    <property type="entry name" value="ACP-like_sf"/>
</dbReference>
<keyword evidence="2" id="KW-0597">Phosphoprotein</keyword>
<evidence type="ECO:0000313" key="5">
    <source>
        <dbReference type="Proteomes" id="UP001569963"/>
    </source>
</evidence>
<name>A0ABV4Q618_9ACTN</name>
<sequence>MDELVELSSRVRGMWAEVLDVPVTDETDFFEVGGNSFHALEIFAELDTAFGTELPLSSLFDHPRFGAFVAAVAEQIAEQTGDRAGEAR</sequence>
<dbReference type="SMART" id="SM00823">
    <property type="entry name" value="PKS_PP"/>
    <property type="match status" value="1"/>
</dbReference>
<dbReference type="InterPro" id="IPR020806">
    <property type="entry name" value="PKS_PP-bd"/>
</dbReference>
<dbReference type="Gene3D" id="1.10.1200.10">
    <property type="entry name" value="ACP-like"/>
    <property type="match status" value="1"/>
</dbReference>
<dbReference type="EMBL" id="JAXCEI010000002">
    <property type="protein sequence ID" value="MFA1538185.1"/>
    <property type="molecule type" value="Genomic_DNA"/>
</dbReference>
<dbReference type="PROSITE" id="PS50075">
    <property type="entry name" value="CARRIER"/>
    <property type="match status" value="1"/>
</dbReference>
<dbReference type="Pfam" id="PF00550">
    <property type="entry name" value="PP-binding"/>
    <property type="match status" value="1"/>
</dbReference>
<proteinExistence type="predicted"/>
<keyword evidence="1" id="KW-0596">Phosphopantetheine</keyword>
<protein>
    <submittedName>
        <fullName evidence="4">Phosphopantetheine-binding protein</fullName>
    </submittedName>
</protein>
<feature type="domain" description="Carrier" evidence="3">
    <location>
        <begin position="2"/>
        <end position="76"/>
    </location>
</feature>
<dbReference type="Proteomes" id="UP001569963">
    <property type="component" value="Unassembled WGS sequence"/>
</dbReference>
<organism evidence="4 5">
    <name type="scientific">Actinomadura monticuli</name>
    <dbReference type="NCBI Taxonomy" id="3097367"/>
    <lineage>
        <taxon>Bacteria</taxon>
        <taxon>Bacillati</taxon>
        <taxon>Actinomycetota</taxon>
        <taxon>Actinomycetes</taxon>
        <taxon>Streptosporangiales</taxon>
        <taxon>Thermomonosporaceae</taxon>
        <taxon>Actinomadura</taxon>
    </lineage>
</organism>
<evidence type="ECO:0000256" key="2">
    <source>
        <dbReference type="ARBA" id="ARBA00022553"/>
    </source>
</evidence>
<gene>
    <name evidence="4" type="ORF">SM611_04520</name>
</gene>
<reference evidence="4 5" key="1">
    <citation type="submission" date="2023-11" db="EMBL/GenBank/DDBJ databases">
        <title>Actinomadura monticuli sp. nov., isolated from volcanic ash.</title>
        <authorList>
            <person name="Lee S.D."/>
            <person name="Yang H."/>
            <person name="Kim I.S."/>
        </authorList>
    </citation>
    <scope>NUCLEOTIDE SEQUENCE [LARGE SCALE GENOMIC DNA]</scope>
    <source>
        <strain evidence="4 5">DLS-62</strain>
    </source>
</reference>
<evidence type="ECO:0000259" key="3">
    <source>
        <dbReference type="PROSITE" id="PS50075"/>
    </source>
</evidence>
<comment type="caution">
    <text evidence="4">The sequence shown here is derived from an EMBL/GenBank/DDBJ whole genome shotgun (WGS) entry which is preliminary data.</text>
</comment>
<keyword evidence="5" id="KW-1185">Reference proteome</keyword>
<dbReference type="RefSeq" id="WP_371947526.1">
    <property type="nucleotide sequence ID" value="NZ_JAXCEI010000002.1"/>
</dbReference>
<accession>A0ABV4Q618</accession>
<evidence type="ECO:0000256" key="1">
    <source>
        <dbReference type="ARBA" id="ARBA00022450"/>
    </source>
</evidence>
<dbReference type="SUPFAM" id="SSF47336">
    <property type="entry name" value="ACP-like"/>
    <property type="match status" value="1"/>
</dbReference>
<evidence type="ECO:0000313" key="4">
    <source>
        <dbReference type="EMBL" id="MFA1538185.1"/>
    </source>
</evidence>
<dbReference type="InterPro" id="IPR009081">
    <property type="entry name" value="PP-bd_ACP"/>
</dbReference>